<dbReference type="EMBL" id="JARKIK010000008">
    <property type="protein sequence ID" value="KAK8750126.1"/>
    <property type="molecule type" value="Genomic_DNA"/>
</dbReference>
<comment type="similarity">
    <text evidence="2 8">Belongs to the glycosyltransferase 92 family.</text>
</comment>
<evidence type="ECO:0000256" key="8">
    <source>
        <dbReference type="RuleBase" id="RU366017"/>
    </source>
</evidence>
<comment type="subcellular location">
    <subcellularLocation>
        <location evidence="1">Membrane</location>
        <topology evidence="1">Single-pass membrane protein</topology>
    </subcellularLocation>
</comment>
<feature type="transmembrane region" description="Helical" evidence="8">
    <location>
        <begin position="59"/>
        <end position="79"/>
    </location>
</feature>
<evidence type="ECO:0000256" key="5">
    <source>
        <dbReference type="ARBA" id="ARBA00022692"/>
    </source>
</evidence>
<dbReference type="InterPro" id="IPR008166">
    <property type="entry name" value="Glyco_transf_92"/>
</dbReference>
<keyword evidence="5 8" id="KW-0812">Transmembrane</keyword>
<evidence type="ECO:0000256" key="2">
    <source>
        <dbReference type="ARBA" id="ARBA00007647"/>
    </source>
</evidence>
<evidence type="ECO:0000256" key="1">
    <source>
        <dbReference type="ARBA" id="ARBA00004167"/>
    </source>
</evidence>
<evidence type="ECO:0000313" key="9">
    <source>
        <dbReference type="EMBL" id="KAK8750126.1"/>
    </source>
</evidence>
<evidence type="ECO:0000256" key="7">
    <source>
        <dbReference type="ARBA" id="ARBA00023136"/>
    </source>
</evidence>
<keyword evidence="10" id="KW-1185">Reference proteome</keyword>
<dbReference type="EC" id="2.4.1.-" evidence="8"/>
<protein>
    <recommendedName>
        <fullName evidence="8">Glycosyltransferase family 92 protein</fullName>
        <ecNumber evidence="8">2.4.1.-</ecNumber>
    </recommendedName>
</protein>
<dbReference type="Proteomes" id="UP001445076">
    <property type="component" value="Unassembled WGS sequence"/>
</dbReference>
<dbReference type="GO" id="GO:0016757">
    <property type="term" value="F:glycosyltransferase activity"/>
    <property type="evidence" value="ECO:0007669"/>
    <property type="project" value="UniProtKB-UniRule"/>
</dbReference>
<accession>A0AAW0YF97</accession>
<evidence type="ECO:0000256" key="4">
    <source>
        <dbReference type="ARBA" id="ARBA00022679"/>
    </source>
</evidence>
<organism evidence="9 10">
    <name type="scientific">Cherax quadricarinatus</name>
    <name type="common">Australian red claw crayfish</name>
    <dbReference type="NCBI Taxonomy" id="27406"/>
    <lineage>
        <taxon>Eukaryota</taxon>
        <taxon>Metazoa</taxon>
        <taxon>Ecdysozoa</taxon>
        <taxon>Arthropoda</taxon>
        <taxon>Crustacea</taxon>
        <taxon>Multicrustacea</taxon>
        <taxon>Malacostraca</taxon>
        <taxon>Eumalacostraca</taxon>
        <taxon>Eucarida</taxon>
        <taxon>Decapoda</taxon>
        <taxon>Pleocyemata</taxon>
        <taxon>Astacidea</taxon>
        <taxon>Parastacoidea</taxon>
        <taxon>Parastacidae</taxon>
        <taxon>Cherax</taxon>
    </lineage>
</organism>
<dbReference type="PANTHER" id="PTHR21461:SF69">
    <property type="entry name" value="GLYCOSYLTRANSFERASE FAMILY 92 PROTEIN"/>
    <property type="match status" value="1"/>
</dbReference>
<keyword evidence="7 8" id="KW-0472">Membrane</keyword>
<keyword evidence="4 8" id="KW-0808">Transferase</keyword>
<dbReference type="Pfam" id="PF01697">
    <property type="entry name" value="Glyco_transf_92"/>
    <property type="match status" value="1"/>
</dbReference>
<dbReference type="PANTHER" id="PTHR21461">
    <property type="entry name" value="GLYCOSYLTRANSFERASE FAMILY 92 PROTEIN"/>
    <property type="match status" value="1"/>
</dbReference>
<evidence type="ECO:0000256" key="6">
    <source>
        <dbReference type="ARBA" id="ARBA00022989"/>
    </source>
</evidence>
<comment type="caution">
    <text evidence="9">The sequence shown here is derived from an EMBL/GenBank/DDBJ whole genome shotgun (WGS) entry which is preliminary data.</text>
</comment>
<gene>
    <name evidence="9" type="ORF">OTU49_015250</name>
</gene>
<feature type="non-terminal residue" evidence="9">
    <location>
        <position position="463"/>
    </location>
</feature>
<keyword evidence="3 8" id="KW-0328">Glycosyltransferase</keyword>
<name>A0AAW0YF97_CHEQU</name>
<evidence type="ECO:0000256" key="3">
    <source>
        <dbReference type="ARBA" id="ARBA00022676"/>
    </source>
</evidence>
<keyword evidence="6 8" id="KW-1133">Transmembrane helix</keyword>
<reference evidence="9 10" key="1">
    <citation type="journal article" date="2024" name="BMC Genomics">
        <title>Genome assembly of redclaw crayfish (Cherax quadricarinatus) provides insights into its immune adaptation and hypoxia tolerance.</title>
        <authorList>
            <person name="Liu Z."/>
            <person name="Zheng J."/>
            <person name="Li H."/>
            <person name="Fang K."/>
            <person name="Wang S."/>
            <person name="He J."/>
            <person name="Zhou D."/>
            <person name="Weng S."/>
            <person name="Chi M."/>
            <person name="Gu Z."/>
            <person name="He J."/>
            <person name="Li F."/>
            <person name="Wang M."/>
        </authorList>
    </citation>
    <scope>NUCLEOTIDE SEQUENCE [LARGE SCALE GENOMIC DNA]</scope>
    <source>
        <strain evidence="9">ZL_2023a</strain>
    </source>
</reference>
<sequence>MASLNSSFSAILPSQETMKKSPENLRSKAASDMILGSYNGQICSSYVQKQERCKRSCSYRVLPVGFLLCVAIMLCFYSFRWSFWKGTQKDIWKGNLFTVFSEEMIERSPPQSAAALVVVMVVENHTEVKTHCSCKQEAPEQPDTILSHLQENYPWINRTTSENLKMQHPNFPIDAVMRMIKEKTKCTLLPEYSSISWVNTYWQVTDTINKTTLYLYSAVYDNRTLTDVRPCVRVLVTTKTSRPSKPWCHLWFNVTGPPSAVRAERIEYLDYQKQRTGSIMPFLVTCKVPSDVAHLQPIAASILPNPCTSTSNLLQVVGSGTREASAYVHDLPPHSSTRYTVGVCGPALYYYQQDFSSRVVEWLELLKAMDIARVFLYETEVHPNLQKVLRYYETSGFLEVTRYHYPPPYDNDPNTRRLWTNLNRHEMFAQENIYFSDCLLRHMHQHRFIAHFDPDEVPVIIHN</sequence>
<proteinExistence type="inferred from homology"/>
<dbReference type="GO" id="GO:0005737">
    <property type="term" value="C:cytoplasm"/>
    <property type="evidence" value="ECO:0007669"/>
    <property type="project" value="TreeGrafter"/>
</dbReference>
<dbReference type="GO" id="GO:0016020">
    <property type="term" value="C:membrane"/>
    <property type="evidence" value="ECO:0007669"/>
    <property type="project" value="UniProtKB-SubCell"/>
</dbReference>
<evidence type="ECO:0000313" key="10">
    <source>
        <dbReference type="Proteomes" id="UP001445076"/>
    </source>
</evidence>
<dbReference type="AlphaFoldDB" id="A0AAW0YF97"/>